<reference evidence="4" key="1">
    <citation type="journal article" date="2014" name="Int. J. Syst. Evol. Microbiol.">
        <title>Complete genome of a new Firmicutes species belonging to the dominant human colonic microbiota ('Ruminococcus bicirculans') reveals two chromosomes and a selective capacity to utilize plant glucans.</title>
        <authorList>
            <consortium name="NISC Comparative Sequencing Program"/>
            <person name="Wegmann U."/>
            <person name="Louis P."/>
            <person name="Goesmann A."/>
            <person name="Henrissat B."/>
            <person name="Duncan S.H."/>
            <person name="Flint H.J."/>
        </authorList>
    </citation>
    <scope>NUCLEOTIDE SEQUENCE</scope>
    <source>
        <strain evidence="4">CCM 8490</strain>
    </source>
</reference>
<reference evidence="7" key="3">
    <citation type="journal article" date="2019" name="Int. J. Syst. Evol. Microbiol.">
        <title>The Global Catalogue of Microorganisms (GCM) 10K type strain sequencing project: providing services to taxonomists for standard genome sequencing and annotation.</title>
        <authorList>
            <consortium name="The Broad Institute Genomics Platform"/>
            <consortium name="The Broad Institute Genome Sequencing Center for Infectious Disease"/>
            <person name="Wu L."/>
            <person name="Ma J."/>
        </authorList>
    </citation>
    <scope>NUCLEOTIDE SEQUENCE [LARGE SCALE GENOMIC DNA]</scope>
    <source>
        <strain evidence="7">CCM 8490</strain>
    </source>
</reference>
<dbReference type="InterPro" id="IPR050498">
    <property type="entry name" value="Ycf3"/>
</dbReference>
<keyword evidence="2 3" id="KW-0802">TPR repeat</keyword>
<dbReference type="SUPFAM" id="SSF48452">
    <property type="entry name" value="TPR-like"/>
    <property type="match status" value="3"/>
</dbReference>
<feature type="repeat" description="TPR" evidence="3">
    <location>
        <begin position="210"/>
        <end position="243"/>
    </location>
</feature>
<comment type="caution">
    <text evidence="5">The sequence shown here is derived from an EMBL/GenBank/DDBJ whole genome shotgun (WGS) entry which is preliminary data.</text>
</comment>
<evidence type="ECO:0000313" key="5">
    <source>
        <dbReference type="EMBL" id="RKE86856.1"/>
    </source>
</evidence>
<evidence type="ECO:0000256" key="1">
    <source>
        <dbReference type="ARBA" id="ARBA00022737"/>
    </source>
</evidence>
<dbReference type="SMART" id="SM00028">
    <property type="entry name" value="TPR"/>
    <property type="match status" value="8"/>
</dbReference>
<proteinExistence type="predicted"/>
<dbReference type="PANTHER" id="PTHR44858">
    <property type="entry name" value="TETRATRICOPEPTIDE REPEAT PROTEIN 6"/>
    <property type="match status" value="1"/>
</dbReference>
<evidence type="ECO:0000313" key="6">
    <source>
        <dbReference type="Proteomes" id="UP000285906"/>
    </source>
</evidence>
<keyword evidence="7" id="KW-1185">Reference proteome</keyword>
<sequence length="555" mass="61222">MKTENIMNLSKKIALAVAVGFFANLSFGQSVQEGVNYVDSQKYAKAKQNFTDLINQNPKDASNYFYLGNANLTQFEPNFDQAQESFNKGLAADPKSYLNKLGLASVKLGKGDKSAITEIQQIVKDSREKDAEVLFRAGEALTLFEKNNAPDLAITYLNKAIEKAQKAGVPANYYYSLGDAYRLKANGNSQIAGQALTAYEKALPVAKSKAAVYTRIGTLWMSAAQWQNAKQNLDKAIAVDPTYAPAYKALAGFNIKYQKNAEATQNLINYAKYADEDPYTQLEIAKLYFINEDYANAKTTLNSVFDKVDDPIKYRLRAYIQYGDGDYAGAQENLNTFLSKVDKSRLQPSDDGLQGLIAAGLAKDEKDAAKKAQLEALSQQKVAIAKAAKDETLKWDEELAKVKGGINAASVDQGATSPEIEALKAKVAANPKDTDALYKLAQEYQNVQNWNGAILTWGKMSSALPDWAPAYYSQGYAYQQAGNNDMAKASYEKFISLVKPAEIEASKQSLGYAYFFIAYMEKDANPEKAKQDIAKSLEYEPTYQDAINLQKTLNK</sequence>
<reference evidence="5 6" key="2">
    <citation type="submission" date="2018-09" db="EMBL/GenBank/DDBJ databases">
        <title>Genomic Encyclopedia of Archaeal and Bacterial Type Strains, Phase II (KMG-II): from individual species to whole genera.</title>
        <authorList>
            <person name="Goeker M."/>
        </authorList>
    </citation>
    <scope>NUCLEOTIDE SEQUENCE [LARGE SCALE GENOMIC DNA]</scope>
    <source>
        <strain evidence="5 6">DSM 27620</strain>
    </source>
</reference>
<reference evidence="4" key="4">
    <citation type="submission" date="2024-05" db="EMBL/GenBank/DDBJ databases">
        <authorList>
            <person name="Sun Q."/>
            <person name="Sedlacek I."/>
        </authorList>
    </citation>
    <scope>NUCLEOTIDE SEQUENCE</scope>
    <source>
        <strain evidence="4">CCM 8490</strain>
    </source>
</reference>
<evidence type="ECO:0000256" key="3">
    <source>
        <dbReference type="PROSITE-ProRule" id="PRU00339"/>
    </source>
</evidence>
<organism evidence="5 6">
    <name type="scientific">Epilithonimonas arachidiradicis</name>
    <dbReference type="NCBI Taxonomy" id="1617282"/>
    <lineage>
        <taxon>Bacteria</taxon>
        <taxon>Pseudomonadati</taxon>
        <taxon>Bacteroidota</taxon>
        <taxon>Flavobacteriia</taxon>
        <taxon>Flavobacteriales</taxon>
        <taxon>Weeksellaceae</taxon>
        <taxon>Chryseobacterium group</taxon>
        <taxon>Epilithonimonas</taxon>
    </lineage>
</organism>
<dbReference type="Pfam" id="PF13181">
    <property type="entry name" value="TPR_8"/>
    <property type="match status" value="1"/>
</dbReference>
<evidence type="ECO:0000313" key="4">
    <source>
        <dbReference type="EMBL" id="GGG61520.1"/>
    </source>
</evidence>
<accession>A0A420D7W4</accession>
<dbReference type="Gene3D" id="1.25.40.10">
    <property type="entry name" value="Tetratricopeptide repeat domain"/>
    <property type="match status" value="4"/>
</dbReference>
<gene>
    <name evidence="5" type="ORF">BXY58_2269</name>
    <name evidence="4" type="ORF">GCM10007332_24290</name>
</gene>
<dbReference type="PANTHER" id="PTHR44858:SF1">
    <property type="entry name" value="UDP-N-ACETYLGLUCOSAMINE--PEPTIDE N-ACETYLGLUCOSAMINYLTRANSFERASE SPINDLY-RELATED"/>
    <property type="match status" value="1"/>
</dbReference>
<protein>
    <submittedName>
        <fullName evidence="5">Tetratricopeptide repeat protein</fullName>
    </submittedName>
</protein>
<dbReference type="PROSITE" id="PS50005">
    <property type="entry name" value="TPR"/>
    <property type="match status" value="1"/>
</dbReference>
<dbReference type="RefSeq" id="WP_185140470.1">
    <property type="nucleotide sequence ID" value="NZ_BMCW01000005.1"/>
</dbReference>
<dbReference type="InterPro" id="IPR019734">
    <property type="entry name" value="TPR_rpt"/>
</dbReference>
<dbReference type="EMBL" id="RAQH01000006">
    <property type="protein sequence ID" value="RKE86856.1"/>
    <property type="molecule type" value="Genomic_DNA"/>
</dbReference>
<dbReference type="AlphaFoldDB" id="A0A420D7W4"/>
<dbReference type="InterPro" id="IPR011990">
    <property type="entry name" value="TPR-like_helical_dom_sf"/>
</dbReference>
<dbReference type="EMBL" id="BMCW01000005">
    <property type="protein sequence ID" value="GGG61520.1"/>
    <property type="molecule type" value="Genomic_DNA"/>
</dbReference>
<name>A0A420D7W4_9FLAO</name>
<keyword evidence="1" id="KW-0677">Repeat</keyword>
<evidence type="ECO:0000313" key="7">
    <source>
        <dbReference type="Proteomes" id="UP000658202"/>
    </source>
</evidence>
<dbReference type="Proteomes" id="UP000658202">
    <property type="component" value="Unassembled WGS sequence"/>
</dbReference>
<dbReference type="Proteomes" id="UP000285906">
    <property type="component" value="Unassembled WGS sequence"/>
</dbReference>
<evidence type="ECO:0000256" key="2">
    <source>
        <dbReference type="ARBA" id="ARBA00022803"/>
    </source>
</evidence>